<feature type="compositionally biased region" description="Acidic residues" evidence="1">
    <location>
        <begin position="179"/>
        <end position="207"/>
    </location>
</feature>
<sequence length="226" mass="24886">MQYFAFHLRISLTIVLRDTISGRLWESQKRVPSYPGSLCRHAATRVPSEGAKLLLQQDIGFAAVDQHHRALSPASRCSKTVRCVMPAAQRLPLLLFALAHNASMGKDRLALFVIVDHDFWGYSEYERSVAGSSAELQPALPICRSDAVMMLVIECCMLSMISYDITRAGQSPAWPGPEWPDDPDGPDGPDADDEEERSAIGLDEEWASSDADTMCAGLAHQKRVDA</sequence>
<evidence type="ECO:0000313" key="2">
    <source>
        <dbReference type="EMBL" id="ETW87809.1"/>
    </source>
</evidence>
<dbReference type="EMBL" id="KI925454">
    <property type="protein sequence ID" value="ETW87809.1"/>
    <property type="molecule type" value="Genomic_DNA"/>
</dbReference>
<proteinExistence type="predicted"/>
<dbReference type="InParanoid" id="W4KQ51"/>
<dbReference type="KEGG" id="hir:HETIRDRAFT_448225"/>
<name>W4KQ51_HETIT</name>
<dbReference type="AlphaFoldDB" id="W4KQ51"/>
<keyword evidence="3" id="KW-1185">Reference proteome</keyword>
<feature type="region of interest" description="Disordered" evidence="1">
    <location>
        <begin position="171"/>
        <end position="209"/>
    </location>
</feature>
<dbReference type="GeneID" id="20675831"/>
<dbReference type="Proteomes" id="UP000030671">
    <property type="component" value="Unassembled WGS sequence"/>
</dbReference>
<reference evidence="2 3" key="1">
    <citation type="journal article" date="2012" name="New Phytol.">
        <title>Insight into trade-off between wood decay and parasitism from the genome of a fungal forest pathogen.</title>
        <authorList>
            <person name="Olson A."/>
            <person name="Aerts A."/>
            <person name="Asiegbu F."/>
            <person name="Belbahri L."/>
            <person name="Bouzid O."/>
            <person name="Broberg A."/>
            <person name="Canback B."/>
            <person name="Coutinho P.M."/>
            <person name="Cullen D."/>
            <person name="Dalman K."/>
            <person name="Deflorio G."/>
            <person name="van Diepen L.T."/>
            <person name="Dunand C."/>
            <person name="Duplessis S."/>
            <person name="Durling M."/>
            <person name="Gonthier P."/>
            <person name="Grimwood J."/>
            <person name="Fossdal C.G."/>
            <person name="Hansson D."/>
            <person name="Henrissat B."/>
            <person name="Hietala A."/>
            <person name="Himmelstrand K."/>
            <person name="Hoffmeister D."/>
            <person name="Hogberg N."/>
            <person name="James T.Y."/>
            <person name="Karlsson M."/>
            <person name="Kohler A."/>
            <person name="Kues U."/>
            <person name="Lee Y.H."/>
            <person name="Lin Y.C."/>
            <person name="Lind M."/>
            <person name="Lindquist E."/>
            <person name="Lombard V."/>
            <person name="Lucas S."/>
            <person name="Lunden K."/>
            <person name="Morin E."/>
            <person name="Murat C."/>
            <person name="Park J."/>
            <person name="Raffaello T."/>
            <person name="Rouze P."/>
            <person name="Salamov A."/>
            <person name="Schmutz J."/>
            <person name="Solheim H."/>
            <person name="Stahlberg J."/>
            <person name="Velez H."/>
            <person name="de Vries R.P."/>
            <person name="Wiebenga A."/>
            <person name="Woodward S."/>
            <person name="Yakovlev I."/>
            <person name="Garbelotto M."/>
            <person name="Martin F."/>
            <person name="Grigoriev I.V."/>
            <person name="Stenlid J."/>
        </authorList>
    </citation>
    <scope>NUCLEOTIDE SEQUENCE [LARGE SCALE GENOMIC DNA]</scope>
    <source>
        <strain evidence="2 3">TC 32-1</strain>
    </source>
</reference>
<evidence type="ECO:0000256" key="1">
    <source>
        <dbReference type="SAM" id="MobiDB-lite"/>
    </source>
</evidence>
<gene>
    <name evidence="2" type="ORF">HETIRDRAFT_448225</name>
</gene>
<dbReference type="RefSeq" id="XP_009541667.1">
    <property type="nucleotide sequence ID" value="XM_009543372.1"/>
</dbReference>
<accession>W4KQ51</accession>
<organism evidence="2 3">
    <name type="scientific">Heterobasidion irregulare (strain TC 32-1)</name>
    <dbReference type="NCBI Taxonomy" id="747525"/>
    <lineage>
        <taxon>Eukaryota</taxon>
        <taxon>Fungi</taxon>
        <taxon>Dikarya</taxon>
        <taxon>Basidiomycota</taxon>
        <taxon>Agaricomycotina</taxon>
        <taxon>Agaricomycetes</taxon>
        <taxon>Russulales</taxon>
        <taxon>Bondarzewiaceae</taxon>
        <taxon>Heterobasidion</taxon>
        <taxon>Heterobasidion annosum species complex</taxon>
    </lineage>
</organism>
<protein>
    <submittedName>
        <fullName evidence="2">Uncharacterized protein</fullName>
    </submittedName>
</protein>
<dbReference type="HOGENOM" id="CLU_1224909_0_0_1"/>
<evidence type="ECO:0000313" key="3">
    <source>
        <dbReference type="Proteomes" id="UP000030671"/>
    </source>
</evidence>